<gene>
    <name evidence="1" type="ORF">NCTC12929_01910</name>
</gene>
<protein>
    <submittedName>
        <fullName evidence="1">Uncharacterized protein</fullName>
    </submittedName>
</protein>
<dbReference type="Proteomes" id="UP000270205">
    <property type="component" value="Unassembled WGS sequence"/>
</dbReference>
<sequence length="200" mass="23273">MYKKNSEKMVYEEYYAFFFKKNATQIEKEYALIAYLRAKIKSNMNVMKRASYILGCAMALLSCKEEQSDEKVSSDNAWAVEENVAPRKDTTIVYRWEGIGAENDEATVYYSGGKIVRGEAMVYGATDKSDIRFEFEDEKIIISRKKYTHKKRAAHGKSDDVELISKIEYQTDHHGNYLDGDRAEDDFYEILKKQIPFELK</sequence>
<proteinExistence type="predicted"/>
<name>A0A7Z8YPP9_9FLAO</name>
<reference evidence="1 2" key="1">
    <citation type="submission" date="2018-11" db="EMBL/GenBank/DDBJ databases">
        <authorList>
            <consortium name="Pathogen Informatics"/>
        </authorList>
    </citation>
    <scope>NUCLEOTIDE SEQUENCE [LARGE SCALE GENOMIC DNA]</scope>
    <source>
        <strain evidence="1 2">NCTC12929</strain>
    </source>
</reference>
<accession>A0A7Z8YPP9</accession>
<organism evidence="1 2">
    <name type="scientific">Bergeyella zoohelcum</name>
    <dbReference type="NCBI Taxonomy" id="1015"/>
    <lineage>
        <taxon>Bacteria</taxon>
        <taxon>Pseudomonadati</taxon>
        <taxon>Bacteroidota</taxon>
        <taxon>Flavobacteriia</taxon>
        <taxon>Flavobacteriales</taxon>
        <taxon>Weeksellaceae</taxon>
        <taxon>Bergeyella</taxon>
    </lineage>
</organism>
<dbReference type="EMBL" id="UYIV01000001">
    <property type="protein sequence ID" value="VDH05740.1"/>
    <property type="molecule type" value="Genomic_DNA"/>
</dbReference>
<dbReference type="AlphaFoldDB" id="A0A7Z8YPP9"/>
<dbReference type="RefSeq" id="WP_260391257.1">
    <property type="nucleotide sequence ID" value="NZ_UYIV01000001.1"/>
</dbReference>
<comment type="caution">
    <text evidence="1">The sequence shown here is derived from an EMBL/GenBank/DDBJ whole genome shotgun (WGS) entry which is preliminary data.</text>
</comment>
<evidence type="ECO:0000313" key="2">
    <source>
        <dbReference type="Proteomes" id="UP000270205"/>
    </source>
</evidence>
<evidence type="ECO:0000313" key="1">
    <source>
        <dbReference type="EMBL" id="VDH05740.1"/>
    </source>
</evidence>